<dbReference type="AlphaFoldDB" id="A0A151AJD9"/>
<feature type="domain" description="EamA" evidence="6">
    <location>
        <begin position="14"/>
        <end position="144"/>
    </location>
</feature>
<organism evidence="7 8">
    <name type="scientific">Halalkalicoccus paucihalophilus</name>
    <dbReference type="NCBI Taxonomy" id="1008153"/>
    <lineage>
        <taxon>Archaea</taxon>
        <taxon>Methanobacteriati</taxon>
        <taxon>Methanobacteriota</taxon>
        <taxon>Stenosarchaea group</taxon>
        <taxon>Halobacteria</taxon>
        <taxon>Halobacteriales</taxon>
        <taxon>Halococcaceae</taxon>
        <taxon>Halalkalicoccus</taxon>
    </lineage>
</organism>
<dbReference type="InterPro" id="IPR000620">
    <property type="entry name" value="EamA_dom"/>
</dbReference>
<feature type="transmembrane region" description="Helical" evidence="5">
    <location>
        <begin position="12"/>
        <end position="33"/>
    </location>
</feature>
<dbReference type="PANTHER" id="PTHR32322:SF2">
    <property type="entry name" value="EAMA DOMAIN-CONTAINING PROTEIN"/>
    <property type="match status" value="1"/>
</dbReference>
<reference evidence="7 8" key="1">
    <citation type="submission" date="2016-02" db="EMBL/GenBank/DDBJ databases">
        <title>Genome sequence of Halalkalicoccus paucihalophilus DSM 24557.</title>
        <authorList>
            <person name="Poehlein A."/>
            <person name="Daniel R."/>
        </authorList>
    </citation>
    <scope>NUCLEOTIDE SEQUENCE [LARGE SCALE GENOMIC DNA]</scope>
    <source>
        <strain evidence="7 8">DSM 24557</strain>
    </source>
</reference>
<dbReference type="SUPFAM" id="SSF103481">
    <property type="entry name" value="Multidrug resistance efflux transporter EmrE"/>
    <property type="match status" value="2"/>
</dbReference>
<evidence type="ECO:0000259" key="6">
    <source>
        <dbReference type="Pfam" id="PF00892"/>
    </source>
</evidence>
<dbReference type="PANTHER" id="PTHR32322">
    <property type="entry name" value="INNER MEMBRANE TRANSPORTER"/>
    <property type="match status" value="1"/>
</dbReference>
<dbReference type="PATRIC" id="fig|1008153.3.peg.302"/>
<feature type="transmembrane region" description="Helical" evidence="5">
    <location>
        <begin position="39"/>
        <end position="59"/>
    </location>
</feature>
<evidence type="ECO:0000256" key="1">
    <source>
        <dbReference type="ARBA" id="ARBA00004141"/>
    </source>
</evidence>
<proteinExistence type="predicted"/>
<accession>A0A151AJD9</accession>
<feature type="transmembrane region" description="Helical" evidence="5">
    <location>
        <begin position="126"/>
        <end position="145"/>
    </location>
</feature>
<feature type="transmembrane region" description="Helical" evidence="5">
    <location>
        <begin position="71"/>
        <end position="91"/>
    </location>
</feature>
<keyword evidence="4 5" id="KW-0472">Membrane</keyword>
<evidence type="ECO:0000313" key="8">
    <source>
        <dbReference type="Proteomes" id="UP000075321"/>
    </source>
</evidence>
<feature type="transmembrane region" description="Helical" evidence="5">
    <location>
        <begin position="189"/>
        <end position="208"/>
    </location>
</feature>
<feature type="transmembrane region" description="Helical" evidence="5">
    <location>
        <begin position="97"/>
        <end position="119"/>
    </location>
</feature>
<comment type="caution">
    <text evidence="7">The sequence shown here is derived from an EMBL/GenBank/DDBJ whole genome shotgun (WGS) entry which is preliminary data.</text>
</comment>
<feature type="transmembrane region" description="Helical" evidence="5">
    <location>
        <begin position="157"/>
        <end position="177"/>
    </location>
</feature>
<keyword evidence="8" id="KW-1185">Reference proteome</keyword>
<evidence type="ECO:0000256" key="4">
    <source>
        <dbReference type="ARBA" id="ARBA00023136"/>
    </source>
</evidence>
<gene>
    <name evidence="7" type="ORF">HAPAU_02980</name>
</gene>
<dbReference type="GO" id="GO:0016020">
    <property type="term" value="C:membrane"/>
    <property type="evidence" value="ECO:0007669"/>
    <property type="project" value="UniProtKB-SubCell"/>
</dbReference>
<dbReference type="InterPro" id="IPR037185">
    <property type="entry name" value="EmrE-like"/>
</dbReference>
<sequence>MQLENIYKFRNVGLFAVVALVWGASFPAINIGLESLPPVLFAAFRYDIAALLLFGYVAYTGAAWRPTTYDDWLLIGLGGVLLVGAHFALLFTGQQYVTGGVASIVLSLTPVMTPVFALALLPNQRLGLTGVAGLALGLLGVGIIAQPSPEALAGGQLYGVGLLVLSATSFALGAVLTVRMRTTLPMLSLQAWMMGVGALSLHLTSALHPAESFGAIEWTATGVGAVLFLAVFASAIGYLAYFDLQERVGPIETSLVSYATPVVATASGWALLGEPVTDATLLGFAVIAFGFWLCKWSTFTWKVTGLTGRIRHRRASRSPDLVVVGTSVYYRD</sequence>
<dbReference type="InterPro" id="IPR050638">
    <property type="entry name" value="AA-Vitamin_Transporters"/>
</dbReference>
<name>A0A151AJD9_9EURY</name>
<evidence type="ECO:0000256" key="5">
    <source>
        <dbReference type="SAM" id="Phobius"/>
    </source>
</evidence>
<dbReference type="Pfam" id="PF00892">
    <property type="entry name" value="EamA"/>
    <property type="match status" value="2"/>
</dbReference>
<evidence type="ECO:0000256" key="3">
    <source>
        <dbReference type="ARBA" id="ARBA00022989"/>
    </source>
</evidence>
<protein>
    <submittedName>
        <fullName evidence="7">Putative DMT superfamily transporter inner membrane protein</fullName>
    </submittedName>
</protein>
<dbReference type="EMBL" id="LTAZ01000001">
    <property type="protein sequence ID" value="KYH27630.1"/>
    <property type="molecule type" value="Genomic_DNA"/>
</dbReference>
<feature type="domain" description="EamA" evidence="6">
    <location>
        <begin position="158"/>
        <end position="293"/>
    </location>
</feature>
<feature type="transmembrane region" description="Helical" evidence="5">
    <location>
        <begin position="253"/>
        <end position="272"/>
    </location>
</feature>
<feature type="transmembrane region" description="Helical" evidence="5">
    <location>
        <begin position="220"/>
        <end position="241"/>
    </location>
</feature>
<feature type="transmembrane region" description="Helical" evidence="5">
    <location>
        <begin position="284"/>
        <end position="304"/>
    </location>
</feature>
<comment type="subcellular location">
    <subcellularLocation>
        <location evidence="1">Membrane</location>
        <topology evidence="1">Multi-pass membrane protein</topology>
    </subcellularLocation>
</comment>
<keyword evidence="3 5" id="KW-1133">Transmembrane helix</keyword>
<dbReference type="Proteomes" id="UP000075321">
    <property type="component" value="Unassembled WGS sequence"/>
</dbReference>
<evidence type="ECO:0000313" key="7">
    <source>
        <dbReference type="EMBL" id="KYH27630.1"/>
    </source>
</evidence>
<dbReference type="RefSeq" id="WP_066378631.1">
    <property type="nucleotide sequence ID" value="NZ_LTAZ01000001.1"/>
</dbReference>
<dbReference type="OrthoDB" id="17861at2157"/>
<keyword evidence="2 5" id="KW-0812">Transmembrane</keyword>
<evidence type="ECO:0000256" key="2">
    <source>
        <dbReference type="ARBA" id="ARBA00022692"/>
    </source>
</evidence>